<keyword evidence="2" id="KW-1185">Reference proteome</keyword>
<accession>A0A164VHT1</accession>
<proteinExistence type="predicted"/>
<comment type="caution">
    <text evidence="1">The sequence shown here is derived from an EMBL/GenBank/DDBJ whole genome shotgun (WGS) entry which is preliminary data.</text>
</comment>
<evidence type="ECO:0000313" key="2">
    <source>
        <dbReference type="Proteomes" id="UP000076858"/>
    </source>
</evidence>
<name>A0A164VHT1_9CRUS</name>
<organism evidence="1 2">
    <name type="scientific">Daphnia magna</name>
    <dbReference type="NCBI Taxonomy" id="35525"/>
    <lineage>
        <taxon>Eukaryota</taxon>
        <taxon>Metazoa</taxon>
        <taxon>Ecdysozoa</taxon>
        <taxon>Arthropoda</taxon>
        <taxon>Crustacea</taxon>
        <taxon>Branchiopoda</taxon>
        <taxon>Diplostraca</taxon>
        <taxon>Cladocera</taxon>
        <taxon>Anomopoda</taxon>
        <taxon>Daphniidae</taxon>
        <taxon>Daphnia</taxon>
    </lineage>
</organism>
<evidence type="ECO:0000313" key="1">
    <source>
        <dbReference type="EMBL" id="KZS12335.1"/>
    </source>
</evidence>
<gene>
    <name evidence="1" type="ORF">APZ42_022443</name>
</gene>
<dbReference type="AlphaFoldDB" id="A0A164VHT1"/>
<protein>
    <submittedName>
        <fullName evidence="1">Uncharacterized protein</fullName>
    </submittedName>
</protein>
<dbReference type="EMBL" id="LRGB01001361">
    <property type="protein sequence ID" value="KZS12335.1"/>
    <property type="molecule type" value="Genomic_DNA"/>
</dbReference>
<reference evidence="1 2" key="1">
    <citation type="submission" date="2016-03" db="EMBL/GenBank/DDBJ databases">
        <title>EvidentialGene: Evidence-directed Construction of Genes on Genomes.</title>
        <authorList>
            <person name="Gilbert D.G."/>
            <person name="Choi J.-H."/>
            <person name="Mockaitis K."/>
            <person name="Colbourne J."/>
            <person name="Pfrender M."/>
        </authorList>
    </citation>
    <scope>NUCLEOTIDE SEQUENCE [LARGE SCALE GENOMIC DNA]</scope>
    <source>
        <strain evidence="1 2">Xinb3</strain>
        <tissue evidence="1">Complete organism</tissue>
    </source>
</reference>
<sequence length="53" mass="6348">MTTCQTFPSKLENLNSYYSDPVKSNFINQNHFKLDWNWNFFRTTTTKNVGKCH</sequence>
<dbReference type="Proteomes" id="UP000076858">
    <property type="component" value="Unassembled WGS sequence"/>
</dbReference>